<dbReference type="Gene3D" id="2.70.70.10">
    <property type="entry name" value="Glucose Permease (Domain IIA)"/>
    <property type="match status" value="1"/>
</dbReference>
<comment type="caution">
    <text evidence="1">The sequence shown here is derived from an EMBL/GenBank/DDBJ whole genome shotgun (WGS) entry which is preliminary data.</text>
</comment>
<reference evidence="1 2" key="1">
    <citation type="submission" date="2020-03" db="EMBL/GenBank/DDBJ databases">
        <title>Tamlana sp. nov, isolated from XXX.</title>
        <authorList>
            <person name="Cao W.R."/>
        </authorList>
    </citation>
    <scope>NUCLEOTIDE SEQUENCE [LARGE SCALE GENOMIC DNA]</scope>
    <source>
        <strain evidence="1 2">HST1-43</strain>
    </source>
</reference>
<keyword evidence="2" id="KW-1185">Reference proteome</keyword>
<dbReference type="InterPro" id="IPR011055">
    <property type="entry name" value="Dup_hybrid_motif"/>
</dbReference>
<evidence type="ECO:0000313" key="2">
    <source>
        <dbReference type="Proteomes" id="UP000760545"/>
    </source>
</evidence>
<dbReference type="EMBL" id="JAAVJS010000119">
    <property type="protein sequence ID" value="NJX16961.1"/>
    <property type="molecule type" value="Genomic_DNA"/>
</dbReference>
<gene>
    <name evidence="1" type="ORF">HC176_15910</name>
</gene>
<accession>A0ABX1DF63</accession>
<proteinExistence type="predicted"/>
<evidence type="ECO:0000313" key="1">
    <source>
        <dbReference type="EMBL" id="NJX16961.1"/>
    </source>
</evidence>
<feature type="non-terminal residue" evidence="1">
    <location>
        <position position="1"/>
    </location>
</feature>
<sequence length="73" mass="8052">LKDLEVGQIVKQGEQIAALGNPSENGNYAPHLHFQIIYDMEGKEGDYPGVASKREIGRYLQNCPDPDLLVKIG</sequence>
<dbReference type="Proteomes" id="UP000760545">
    <property type="component" value="Unassembled WGS sequence"/>
</dbReference>
<dbReference type="SUPFAM" id="SSF51261">
    <property type="entry name" value="Duplicated hybrid motif"/>
    <property type="match status" value="1"/>
</dbReference>
<organism evidence="1 2">
    <name type="scientific">Tamlana crocina</name>
    <dbReference type="NCBI Taxonomy" id="393006"/>
    <lineage>
        <taxon>Bacteria</taxon>
        <taxon>Pseudomonadati</taxon>
        <taxon>Bacteroidota</taxon>
        <taxon>Flavobacteriia</taxon>
        <taxon>Flavobacteriales</taxon>
        <taxon>Flavobacteriaceae</taxon>
        <taxon>Tamlana</taxon>
    </lineage>
</organism>
<name>A0ABX1DF63_9FLAO</name>
<protein>
    <submittedName>
        <fullName evidence="1">Peptidoglycan DD-metalloendopeptidase family protein</fullName>
    </submittedName>
</protein>